<dbReference type="Proteomes" id="UP001595897">
    <property type="component" value="Unassembled WGS sequence"/>
</dbReference>
<comment type="caution">
    <text evidence="1">The sequence shown here is derived from an EMBL/GenBank/DDBJ whole genome shotgun (WGS) entry which is preliminary data.</text>
</comment>
<keyword evidence="2" id="KW-1185">Reference proteome</keyword>
<organism evidence="1 2">
    <name type="scientific">Glaciecola siphonariae</name>
    <dbReference type="NCBI Taxonomy" id="521012"/>
    <lineage>
        <taxon>Bacteria</taxon>
        <taxon>Pseudomonadati</taxon>
        <taxon>Pseudomonadota</taxon>
        <taxon>Gammaproteobacteria</taxon>
        <taxon>Alteromonadales</taxon>
        <taxon>Alteromonadaceae</taxon>
        <taxon>Glaciecola</taxon>
    </lineage>
</organism>
<sequence length="138" mass="15834">MPAKLDDIEWAIEFASSGLGDHEAYINLDTGEIYYVGDAVEEPIPDDLYESDKYLIFPSKQDLDLGKRLALSFIAESIPEKLEFGYDIFSRRGAYSKFKTLLESKGKLQSWYAYEEAALKRAIIQWCRDNEVEFDNGI</sequence>
<name>A0ABV9M244_9ALTE</name>
<evidence type="ECO:0000313" key="2">
    <source>
        <dbReference type="Proteomes" id="UP001595897"/>
    </source>
</evidence>
<dbReference type="RefSeq" id="WP_382410473.1">
    <property type="nucleotide sequence ID" value="NZ_JBHSGU010000021.1"/>
</dbReference>
<dbReference type="Pfam" id="PF03682">
    <property type="entry name" value="UPF0158"/>
    <property type="match status" value="1"/>
</dbReference>
<protein>
    <submittedName>
        <fullName evidence="1">UPF0158 family protein</fullName>
    </submittedName>
</protein>
<accession>A0ABV9M244</accession>
<proteinExistence type="predicted"/>
<dbReference type="EMBL" id="JBHSGU010000021">
    <property type="protein sequence ID" value="MFC4701723.1"/>
    <property type="molecule type" value="Genomic_DNA"/>
</dbReference>
<evidence type="ECO:0000313" key="1">
    <source>
        <dbReference type="EMBL" id="MFC4701723.1"/>
    </source>
</evidence>
<reference evidence="2" key="1">
    <citation type="journal article" date="2019" name="Int. J. Syst. Evol. Microbiol.">
        <title>The Global Catalogue of Microorganisms (GCM) 10K type strain sequencing project: providing services to taxonomists for standard genome sequencing and annotation.</title>
        <authorList>
            <consortium name="The Broad Institute Genomics Platform"/>
            <consortium name="The Broad Institute Genome Sequencing Center for Infectious Disease"/>
            <person name="Wu L."/>
            <person name="Ma J."/>
        </authorList>
    </citation>
    <scope>NUCLEOTIDE SEQUENCE [LARGE SCALE GENOMIC DNA]</scope>
    <source>
        <strain evidence="2">KACC 12507</strain>
    </source>
</reference>
<dbReference type="InterPro" id="IPR005361">
    <property type="entry name" value="UPF0158"/>
</dbReference>
<gene>
    <name evidence="1" type="ORF">ACFO4O_16325</name>
</gene>